<sequence>MQTSKAVDKFSKKKAYDAVDEEVRKRKKKEDTKRKHKFRSRFLEIGGHKLGDASNLY</sequence>
<accession>A0A9E7M7R2</accession>
<name>A0A9E7M7R2_9CAUD</name>
<organism evidence="1 2">
    <name type="scientific">Klebsiella phage 6939</name>
    <dbReference type="NCBI Taxonomy" id="2912295"/>
    <lineage>
        <taxon>Viruses</taxon>
        <taxon>Duplodnaviria</taxon>
        <taxon>Heunggongvirae</taxon>
        <taxon>Uroviricota</taxon>
        <taxon>Caudoviricetes</taxon>
        <taxon>Autographivirales</taxon>
        <taxon>Autographivirales incertae sedis</taxon>
        <taxon>Reminisvirus</taxon>
        <taxon>Reminisvirus 6939</taxon>
    </lineage>
</organism>
<evidence type="ECO:0000313" key="1">
    <source>
        <dbReference type="EMBL" id="URY99208.1"/>
    </source>
</evidence>
<evidence type="ECO:0000313" key="2">
    <source>
        <dbReference type="Proteomes" id="UP001056005"/>
    </source>
</evidence>
<reference evidence="1" key="1">
    <citation type="submission" date="2021-11" db="EMBL/GenBank/DDBJ databases">
        <title>The TAILOR 12: Case summaries of 12 patient that have undergone phage therapy for multidrug-resistant infections.</title>
        <authorList>
            <person name="Green S."/>
            <person name="Terwilliger A."/>
            <person name="Clark J."/>
            <person name="Salazar K."/>
            <person name="Maresso A."/>
        </authorList>
    </citation>
    <scope>NUCLEOTIDE SEQUENCE</scope>
</reference>
<dbReference type="Proteomes" id="UP001056005">
    <property type="component" value="Segment"/>
</dbReference>
<protein>
    <submittedName>
        <fullName evidence="1">Uncharacterized protein</fullName>
    </submittedName>
</protein>
<proteinExistence type="predicted"/>
<gene>
    <name evidence="1" type="ORF">6939_0029</name>
</gene>
<dbReference type="EMBL" id="OL362271">
    <property type="protein sequence ID" value="URY99208.1"/>
    <property type="molecule type" value="Genomic_DNA"/>
</dbReference>
<keyword evidence="2" id="KW-1185">Reference proteome</keyword>